<organism evidence="1 2">
    <name type="scientific">Protea cynaroides</name>
    <dbReference type="NCBI Taxonomy" id="273540"/>
    <lineage>
        <taxon>Eukaryota</taxon>
        <taxon>Viridiplantae</taxon>
        <taxon>Streptophyta</taxon>
        <taxon>Embryophyta</taxon>
        <taxon>Tracheophyta</taxon>
        <taxon>Spermatophyta</taxon>
        <taxon>Magnoliopsida</taxon>
        <taxon>Proteales</taxon>
        <taxon>Proteaceae</taxon>
        <taxon>Protea</taxon>
    </lineage>
</organism>
<protein>
    <submittedName>
        <fullName evidence="1">Uncharacterized protein</fullName>
    </submittedName>
</protein>
<sequence length="284" mass="31762">MTTRAKDILIEADVAVQDAIDRATLPAVDSIAAVIETESACPHRAAKCKGVAVDRPTVKFVLEWRLIMDDSVLADPSLASKFAYRVPSSLRRSLIAWRGLIERRQNAGPRRRGCLLSNLSQLSTCEPRWRSRRLETRWPRPWTCWRLTDLRRSERYGPRPKRQRRRGIICKPSFFRPDWCRSLGLSVTRVIEAQQVASEASMAPFPLSEGTSIVPPEAYAEAQNDVPPPGDVPLTAKEVPGSGIEGVIPLPLDLLKGILPSLAPRSLPRTLKGFLLLFRTKTLL</sequence>
<proteinExistence type="predicted"/>
<keyword evidence="2" id="KW-1185">Reference proteome</keyword>
<evidence type="ECO:0000313" key="2">
    <source>
        <dbReference type="Proteomes" id="UP001141806"/>
    </source>
</evidence>
<name>A0A9Q0KBM8_9MAGN</name>
<dbReference type="EMBL" id="JAMYWD010000007">
    <property type="protein sequence ID" value="KAJ4967459.1"/>
    <property type="molecule type" value="Genomic_DNA"/>
</dbReference>
<dbReference type="AlphaFoldDB" id="A0A9Q0KBM8"/>
<dbReference type="Proteomes" id="UP001141806">
    <property type="component" value="Unassembled WGS sequence"/>
</dbReference>
<comment type="caution">
    <text evidence="1">The sequence shown here is derived from an EMBL/GenBank/DDBJ whole genome shotgun (WGS) entry which is preliminary data.</text>
</comment>
<gene>
    <name evidence="1" type="ORF">NE237_019308</name>
</gene>
<accession>A0A9Q0KBM8</accession>
<evidence type="ECO:0000313" key="1">
    <source>
        <dbReference type="EMBL" id="KAJ4967459.1"/>
    </source>
</evidence>
<reference evidence="1" key="1">
    <citation type="journal article" date="2023" name="Plant J.">
        <title>The genome of the king protea, Protea cynaroides.</title>
        <authorList>
            <person name="Chang J."/>
            <person name="Duong T.A."/>
            <person name="Schoeman C."/>
            <person name="Ma X."/>
            <person name="Roodt D."/>
            <person name="Barker N."/>
            <person name="Li Z."/>
            <person name="Van de Peer Y."/>
            <person name="Mizrachi E."/>
        </authorList>
    </citation>
    <scope>NUCLEOTIDE SEQUENCE</scope>
    <source>
        <tissue evidence="1">Young leaves</tissue>
    </source>
</reference>